<reference evidence="1" key="1">
    <citation type="journal article" date="2021" name="New Phytol.">
        <title>Evolutionary innovations through gain and loss of genes in the ectomycorrhizal Boletales.</title>
        <authorList>
            <person name="Wu G."/>
            <person name="Miyauchi S."/>
            <person name="Morin E."/>
            <person name="Kuo A."/>
            <person name="Drula E."/>
            <person name="Varga T."/>
            <person name="Kohler A."/>
            <person name="Feng B."/>
            <person name="Cao Y."/>
            <person name="Lipzen A."/>
            <person name="Daum C."/>
            <person name="Hundley H."/>
            <person name="Pangilinan J."/>
            <person name="Johnson J."/>
            <person name="Barry K."/>
            <person name="LaButti K."/>
            <person name="Ng V."/>
            <person name="Ahrendt S."/>
            <person name="Min B."/>
            <person name="Choi I.G."/>
            <person name="Park H."/>
            <person name="Plett J.M."/>
            <person name="Magnuson J."/>
            <person name="Spatafora J.W."/>
            <person name="Nagy L.G."/>
            <person name="Henrissat B."/>
            <person name="Grigoriev I.V."/>
            <person name="Yang Z.L."/>
            <person name="Xu J."/>
            <person name="Martin F.M."/>
        </authorList>
    </citation>
    <scope>NUCLEOTIDE SEQUENCE</scope>
    <source>
        <strain evidence="1">ATCC 28755</strain>
    </source>
</reference>
<dbReference type="Proteomes" id="UP000790377">
    <property type="component" value="Unassembled WGS sequence"/>
</dbReference>
<name>A0ACB8AE72_9AGAM</name>
<accession>A0ACB8AE72</accession>
<dbReference type="EMBL" id="MU267666">
    <property type="protein sequence ID" value="KAH7911811.1"/>
    <property type="molecule type" value="Genomic_DNA"/>
</dbReference>
<evidence type="ECO:0000313" key="2">
    <source>
        <dbReference type="Proteomes" id="UP000790377"/>
    </source>
</evidence>
<evidence type="ECO:0000313" key="1">
    <source>
        <dbReference type="EMBL" id="KAH7911811.1"/>
    </source>
</evidence>
<proteinExistence type="predicted"/>
<sequence>MSTASTSAIITSGSRSRPQARKKPNDDAAYFGPPTTGTKRAAVDRAEGEPRVKRKRVDNPSAHTQAHPHASTHARKAEKTAGGGMLGGLDAEEKSLVEFKNMPTAALHRYLSHFNLIPMIHPSPLCAADPPPPSYLQDPLHYAHAHSPVVLPTIANRPRRDPKDHSRRRSSRLLDDPYPHRTPILADIADVHAVLAEMAERHFLEHVVSEIDTLAAFMVKTKCE</sequence>
<organism evidence="1 2">
    <name type="scientific">Hygrophoropsis aurantiaca</name>
    <dbReference type="NCBI Taxonomy" id="72124"/>
    <lineage>
        <taxon>Eukaryota</taxon>
        <taxon>Fungi</taxon>
        <taxon>Dikarya</taxon>
        <taxon>Basidiomycota</taxon>
        <taxon>Agaricomycotina</taxon>
        <taxon>Agaricomycetes</taxon>
        <taxon>Agaricomycetidae</taxon>
        <taxon>Boletales</taxon>
        <taxon>Coniophorineae</taxon>
        <taxon>Hygrophoropsidaceae</taxon>
        <taxon>Hygrophoropsis</taxon>
    </lineage>
</organism>
<gene>
    <name evidence="1" type="ORF">BJ138DRAFT_1172309</name>
</gene>
<keyword evidence="2" id="KW-1185">Reference proteome</keyword>
<protein>
    <submittedName>
        <fullName evidence="1">Uncharacterized protein</fullName>
    </submittedName>
</protein>
<comment type="caution">
    <text evidence="1">The sequence shown here is derived from an EMBL/GenBank/DDBJ whole genome shotgun (WGS) entry which is preliminary data.</text>
</comment>